<keyword evidence="6 8" id="KW-1133">Transmembrane helix</keyword>
<evidence type="ECO:0000256" key="5">
    <source>
        <dbReference type="ARBA" id="ARBA00022692"/>
    </source>
</evidence>
<proteinExistence type="inferred from homology"/>
<evidence type="ECO:0000256" key="6">
    <source>
        <dbReference type="ARBA" id="ARBA00022989"/>
    </source>
</evidence>
<dbReference type="Proteomes" id="UP000823388">
    <property type="component" value="Chromosome 9N"/>
</dbReference>
<protein>
    <recommendedName>
        <fullName evidence="8">CASP-like protein</fullName>
    </recommendedName>
</protein>
<keyword evidence="5 8" id="KW-0812">Transmembrane</keyword>
<feature type="transmembrane region" description="Helical" evidence="8">
    <location>
        <begin position="107"/>
        <end position="126"/>
    </location>
</feature>
<dbReference type="AlphaFoldDB" id="A0A8T0MMJ1"/>
<dbReference type="PANTHER" id="PTHR33573:SF64">
    <property type="entry name" value="CASP-LIKE PROTEIN 2B1"/>
    <property type="match status" value="1"/>
</dbReference>
<comment type="subunit">
    <text evidence="3 8">Homodimer and heterodimers.</text>
</comment>
<dbReference type="EMBL" id="CM029054">
    <property type="protein sequence ID" value="KAG2538510.1"/>
    <property type="molecule type" value="Genomic_DNA"/>
</dbReference>
<dbReference type="GO" id="GO:0005886">
    <property type="term" value="C:plasma membrane"/>
    <property type="evidence" value="ECO:0007669"/>
    <property type="project" value="UniProtKB-SubCell"/>
</dbReference>
<evidence type="ECO:0000256" key="4">
    <source>
        <dbReference type="ARBA" id="ARBA00022475"/>
    </source>
</evidence>
<keyword evidence="4 8" id="KW-1003">Cell membrane</keyword>
<evidence type="ECO:0000256" key="2">
    <source>
        <dbReference type="ARBA" id="ARBA00007651"/>
    </source>
</evidence>
<evidence type="ECO:0000256" key="1">
    <source>
        <dbReference type="ARBA" id="ARBA00004651"/>
    </source>
</evidence>
<dbReference type="Pfam" id="PF04535">
    <property type="entry name" value="CASP_dom"/>
    <property type="match status" value="1"/>
</dbReference>
<evidence type="ECO:0000256" key="3">
    <source>
        <dbReference type="ARBA" id="ARBA00011489"/>
    </source>
</evidence>
<feature type="transmembrane region" description="Helical" evidence="8">
    <location>
        <begin position="186"/>
        <end position="213"/>
    </location>
</feature>
<keyword evidence="7 8" id="KW-0472">Membrane</keyword>
<accession>A0A8T0MMJ1</accession>
<comment type="caution">
    <text evidence="8">Lacks conserved residue(s) required for the propagation of feature annotation.</text>
</comment>
<dbReference type="InterPro" id="IPR006459">
    <property type="entry name" value="CASP/CASPL"/>
</dbReference>
<comment type="caution">
    <text evidence="10">The sequence shown here is derived from an EMBL/GenBank/DDBJ whole genome shotgun (WGS) entry which is preliminary data.</text>
</comment>
<dbReference type="PANTHER" id="PTHR33573">
    <property type="entry name" value="CASP-LIKE PROTEIN 4A4"/>
    <property type="match status" value="1"/>
</dbReference>
<evidence type="ECO:0000313" key="11">
    <source>
        <dbReference type="Proteomes" id="UP000823388"/>
    </source>
</evidence>
<organism evidence="10 11">
    <name type="scientific">Panicum virgatum</name>
    <name type="common">Blackwell switchgrass</name>
    <dbReference type="NCBI Taxonomy" id="38727"/>
    <lineage>
        <taxon>Eukaryota</taxon>
        <taxon>Viridiplantae</taxon>
        <taxon>Streptophyta</taxon>
        <taxon>Embryophyta</taxon>
        <taxon>Tracheophyta</taxon>
        <taxon>Spermatophyta</taxon>
        <taxon>Magnoliopsida</taxon>
        <taxon>Liliopsida</taxon>
        <taxon>Poales</taxon>
        <taxon>Poaceae</taxon>
        <taxon>PACMAD clade</taxon>
        <taxon>Panicoideae</taxon>
        <taxon>Panicodae</taxon>
        <taxon>Paniceae</taxon>
        <taxon>Panicinae</taxon>
        <taxon>Panicum</taxon>
        <taxon>Panicum sect. Hiantes</taxon>
    </lineage>
</organism>
<dbReference type="NCBIfam" id="TIGR01569">
    <property type="entry name" value="A_tha_TIGR01569"/>
    <property type="match status" value="1"/>
</dbReference>
<feature type="transmembrane region" description="Helical" evidence="8">
    <location>
        <begin position="233"/>
        <end position="263"/>
    </location>
</feature>
<gene>
    <name evidence="10" type="ORF">PVAP13_9NG402100</name>
</gene>
<evidence type="ECO:0000256" key="7">
    <source>
        <dbReference type="ARBA" id="ARBA00023136"/>
    </source>
</evidence>
<sequence length="274" mass="29284">MSCLTCARCKNFCSRTLFDVPTEFLLPYILRKPSSIDLSISDSILGVSRMERQEQGGDDDIEIISQASDDGGGIVVVPRQRRHGNGGAGAGLRVSPRTERRLCAAEAALRFAVCVLALVAAVLLAVNRETQEFLGLFVKVARYTDMPSLVVLVNTNGIAASYNLLQGARCLVSTVRGRALVSRPMACAFLFCDQVIAYATLSALAAALVSSMVSKVGQPQFGWMKTADLYKRFSMQAAGAIVCALVAVVGMVVVSAMSAFNVFRLYGAGKGRNI</sequence>
<comment type="subcellular location">
    <subcellularLocation>
        <location evidence="1 8">Cell membrane</location>
        <topology evidence="1 8">Multi-pass membrane protein</topology>
    </subcellularLocation>
</comment>
<feature type="domain" description="Casparian strip membrane protein" evidence="9">
    <location>
        <begin position="100"/>
        <end position="249"/>
    </location>
</feature>
<name>A0A8T0MMJ1_PANVG</name>
<reference evidence="10" key="1">
    <citation type="submission" date="2020-05" db="EMBL/GenBank/DDBJ databases">
        <title>WGS assembly of Panicum virgatum.</title>
        <authorList>
            <person name="Lovell J.T."/>
            <person name="Jenkins J."/>
            <person name="Shu S."/>
            <person name="Juenger T.E."/>
            <person name="Schmutz J."/>
        </authorList>
    </citation>
    <scope>NUCLEOTIDE SEQUENCE</scope>
    <source>
        <strain evidence="10">AP13</strain>
    </source>
</reference>
<comment type="similarity">
    <text evidence="2 8">Belongs to the Casparian strip membrane proteins (CASP) family.</text>
</comment>
<evidence type="ECO:0000259" key="9">
    <source>
        <dbReference type="Pfam" id="PF04535"/>
    </source>
</evidence>
<evidence type="ECO:0000256" key="8">
    <source>
        <dbReference type="RuleBase" id="RU361233"/>
    </source>
</evidence>
<keyword evidence="11" id="KW-1185">Reference proteome</keyword>
<dbReference type="InterPro" id="IPR006702">
    <property type="entry name" value="CASP_dom"/>
</dbReference>
<evidence type="ECO:0000313" key="10">
    <source>
        <dbReference type="EMBL" id="KAG2538510.1"/>
    </source>
</evidence>